<name>A0A9I9EKA9_CUCME</name>
<sequence>MLNNTSIRCDYDIKIKDEKREERRKNKSKRQSKLLELVVPNSHQQKKLKLSQVWMRSKHESPKSSKKKGRNEPLKEDNVMKKSRTKSLLIETQIVNVLIAKRNFNEQILMNRRVLTVKRINETKKMKMNKEKRKQGIMRNVVQKQKKQLIERKNQ</sequence>
<proteinExistence type="predicted"/>
<accession>A0A9I9EKA9</accession>
<evidence type="ECO:0000313" key="2">
    <source>
        <dbReference type="EnsemblPlants" id="MELO3C035036.2.1"/>
    </source>
</evidence>
<dbReference type="EnsemblPlants" id="MELO3C035036.2.1">
    <property type="protein sequence ID" value="MELO3C035036.2.1"/>
    <property type="gene ID" value="MELO3C035036.2"/>
</dbReference>
<protein>
    <submittedName>
        <fullName evidence="2">Uncharacterized protein</fullName>
    </submittedName>
</protein>
<dbReference type="AlphaFoldDB" id="A0A9I9EKA9"/>
<feature type="compositionally biased region" description="Basic and acidic residues" evidence="1">
    <location>
        <begin position="70"/>
        <end position="80"/>
    </location>
</feature>
<dbReference type="Gramene" id="MELO3C035036.2.1">
    <property type="protein sequence ID" value="MELO3C035036.2.1"/>
    <property type="gene ID" value="MELO3C035036.2"/>
</dbReference>
<feature type="region of interest" description="Disordered" evidence="1">
    <location>
        <begin position="15"/>
        <end position="83"/>
    </location>
</feature>
<evidence type="ECO:0000256" key="1">
    <source>
        <dbReference type="SAM" id="MobiDB-lite"/>
    </source>
</evidence>
<reference evidence="2" key="1">
    <citation type="submission" date="2023-03" db="UniProtKB">
        <authorList>
            <consortium name="EnsemblPlants"/>
        </authorList>
    </citation>
    <scope>IDENTIFICATION</scope>
</reference>
<feature type="compositionally biased region" description="Basic and acidic residues" evidence="1">
    <location>
        <begin position="15"/>
        <end position="24"/>
    </location>
</feature>
<organism evidence="2">
    <name type="scientific">Cucumis melo</name>
    <name type="common">Muskmelon</name>
    <dbReference type="NCBI Taxonomy" id="3656"/>
    <lineage>
        <taxon>Eukaryota</taxon>
        <taxon>Viridiplantae</taxon>
        <taxon>Streptophyta</taxon>
        <taxon>Embryophyta</taxon>
        <taxon>Tracheophyta</taxon>
        <taxon>Spermatophyta</taxon>
        <taxon>Magnoliopsida</taxon>
        <taxon>eudicotyledons</taxon>
        <taxon>Gunneridae</taxon>
        <taxon>Pentapetalae</taxon>
        <taxon>rosids</taxon>
        <taxon>fabids</taxon>
        <taxon>Cucurbitales</taxon>
        <taxon>Cucurbitaceae</taxon>
        <taxon>Benincaseae</taxon>
        <taxon>Cucumis</taxon>
    </lineage>
</organism>